<dbReference type="GO" id="GO:0005829">
    <property type="term" value="C:cytosol"/>
    <property type="evidence" value="ECO:0007669"/>
    <property type="project" value="TreeGrafter"/>
</dbReference>
<organism evidence="2 3">
    <name type="scientific">Tritrichomonas foetus</name>
    <dbReference type="NCBI Taxonomy" id="1144522"/>
    <lineage>
        <taxon>Eukaryota</taxon>
        <taxon>Metamonada</taxon>
        <taxon>Parabasalia</taxon>
        <taxon>Tritrichomonadida</taxon>
        <taxon>Tritrichomonadidae</taxon>
        <taxon>Tritrichomonas</taxon>
    </lineage>
</organism>
<evidence type="ECO:0000313" key="2">
    <source>
        <dbReference type="EMBL" id="OHT09236.1"/>
    </source>
</evidence>
<dbReference type="VEuPathDB" id="TrichDB:TRFO_21987"/>
<gene>
    <name evidence="2" type="ORF">TRFO_21987</name>
</gene>
<name>A0A1J4KHD7_9EUKA</name>
<dbReference type="GO" id="GO:0045048">
    <property type="term" value="P:protein insertion into ER membrane"/>
    <property type="evidence" value="ECO:0007669"/>
    <property type="project" value="InterPro"/>
</dbReference>
<dbReference type="PANTHER" id="PTHR12875">
    <property type="entry name" value="GOLGI TO ER TRAFFIC PROTEIN 4 HOMOLOG"/>
    <property type="match status" value="1"/>
</dbReference>
<keyword evidence="3" id="KW-1185">Reference proteome</keyword>
<dbReference type="RefSeq" id="XP_068362372.1">
    <property type="nucleotide sequence ID" value="XM_068502302.1"/>
</dbReference>
<proteinExistence type="inferred from homology"/>
<sequence length="320" mass="36875">MSQMSNEEEIQQKEEDIKNLIKNGDSYTALERCQMIVRKLKRQNKLEEGLIFLMRIALILADQGEWHSAAVCAYRSISQFPSRSTTIRIILKHLYLQFANMATPEAACYELFEFYSRLGSLFDNEKEKLLEKQLALAETTNFFRYAQSFYLQLLSRYLSNPAQEGNEDKINQLIENYSAMLWRWIQNQESKEMSIKMSQFIFCRAILLVLGNRGENVFTITATLNDLIQTSIPDEFESDVIFKLPLFNFIQFFLKAVEQKSLETIDYLIKQYQPILDVDPEMMDHVNQAKEAQVTGGNQGLGGLGSMLQNLLGGMFGNGE</sequence>
<reference evidence="2" key="1">
    <citation type="submission" date="2016-10" db="EMBL/GenBank/DDBJ databases">
        <authorList>
            <person name="Benchimol M."/>
            <person name="Almeida L.G."/>
            <person name="Vasconcelos A.T."/>
            <person name="Perreira-Neves A."/>
            <person name="Rosa I.A."/>
            <person name="Tasca T."/>
            <person name="Bogo M.R."/>
            <person name="de Souza W."/>
        </authorList>
    </citation>
    <scope>NUCLEOTIDE SEQUENCE [LARGE SCALE GENOMIC DNA]</scope>
    <source>
        <strain evidence="2">K</strain>
    </source>
</reference>
<dbReference type="AlphaFoldDB" id="A0A1J4KHD7"/>
<dbReference type="Proteomes" id="UP000179807">
    <property type="component" value="Unassembled WGS sequence"/>
</dbReference>
<dbReference type="InterPro" id="IPR007317">
    <property type="entry name" value="GET4"/>
</dbReference>
<evidence type="ECO:0000256" key="1">
    <source>
        <dbReference type="ARBA" id="ARBA00005351"/>
    </source>
</evidence>
<comment type="similarity">
    <text evidence="1">Belongs to the GET4 family.</text>
</comment>
<protein>
    <submittedName>
        <fullName evidence="2">Uncharacterized protein</fullName>
    </submittedName>
</protein>
<dbReference type="PANTHER" id="PTHR12875:SF0">
    <property type="entry name" value="GOLGI TO ER TRAFFIC PROTEIN 4 HOMOLOG"/>
    <property type="match status" value="1"/>
</dbReference>
<dbReference type="Gene3D" id="1.25.40.10">
    <property type="entry name" value="Tetratricopeptide repeat domain"/>
    <property type="match status" value="1"/>
</dbReference>
<evidence type="ECO:0000313" key="3">
    <source>
        <dbReference type="Proteomes" id="UP000179807"/>
    </source>
</evidence>
<dbReference type="GeneID" id="94837006"/>
<dbReference type="Pfam" id="PF04190">
    <property type="entry name" value="GET4"/>
    <property type="match status" value="1"/>
</dbReference>
<accession>A0A1J4KHD7</accession>
<dbReference type="EMBL" id="MLAK01000645">
    <property type="protein sequence ID" value="OHT09236.1"/>
    <property type="molecule type" value="Genomic_DNA"/>
</dbReference>
<comment type="caution">
    <text evidence="2">The sequence shown here is derived from an EMBL/GenBank/DDBJ whole genome shotgun (WGS) entry which is preliminary data.</text>
</comment>
<dbReference type="InterPro" id="IPR011990">
    <property type="entry name" value="TPR-like_helical_dom_sf"/>
</dbReference>